<dbReference type="EMBL" id="WMZR01000009">
    <property type="protein sequence ID" value="MTS51553.1"/>
    <property type="molecule type" value="Genomic_DNA"/>
</dbReference>
<organism evidence="1 2">
    <name type="scientific">Ruthenibacterium lactatiformans</name>
    <dbReference type="NCBI Taxonomy" id="1550024"/>
    <lineage>
        <taxon>Bacteria</taxon>
        <taxon>Bacillati</taxon>
        <taxon>Bacillota</taxon>
        <taxon>Clostridia</taxon>
        <taxon>Eubacteriales</taxon>
        <taxon>Oscillospiraceae</taxon>
        <taxon>Ruthenibacterium</taxon>
    </lineage>
</organism>
<dbReference type="Proteomes" id="UP000449193">
    <property type="component" value="Unassembled WGS sequence"/>
</dbReference>
<evidence type="ECO:0000313" key="1">
    <source>
        <dbReference type="EMBL" id="MTS51553.1"/>
    </source>
</evidence>
<accession>A0A6I3QLK7</accession>
<dbReference type="GeneID" id="42858890"/>
<reference evidence="1 2" key="1">
    <citation type="journal article" date="2019" name="Nat. Med.">
        <title>A library of human gut bacterial isolates paired with longitudinal multiomics data enables mechanistic microbiome research.</title>
        <authorList>
            <person name="Poyet M."/>
            <person name="Groussin M."/>
            <person name="Gibbons S.M."/>
            <person name="Avila-Pacheco J."/>
            <person name="Jiang X."/>
            <person name="Kearney S.M."/>
            <person name="Perrotta A.R."/>
            <person name="Berdy B."/>
            <person name="Zhao S."/>
            <person name="Lieberman T.D."/>
            <person name="Swanson P.K."/>
            <person name="Smith M."/>
            <person name="Roesemann S."/>
            <person name="Alexander J.E."/>
            <person name="Rich S.A."/>
            <person name="Livny J."/>
            <person name="Vlamakis H."/>
            <person name="Clish C."/>
            <person name="Bullock K."/>
            <person name="Deik A."/>
            <person name="Scott J."/>
            <person name="Pierce K.A."/>
            <person name="Xavier R.J."/>
            <person name="Alm E.J."/>
        </authorList>
    </citation>
    <scope>NUCLEOTIDE SEQUENCE [LARGE SCALE GENOMIC DNA]</scope>
    <source>
        <strain evidence="1 2">BIOML-A7</strain>
    </source>
</reference>
<proteinExistence type="predicted"/>
<dbReference type="AlphaFoldDB" id="A0A6I3QLK7"/>
<gene>
    <name evidence="1" type="ORF">GMD52_08360</name>
</gene>
<comment type="caution">
    <text evidence="1">The sequence shown here is derived from an EMBL/GenBank/DDBJ whole genome shotgun (WGS) entry which is preliminary data.</text>
</comment>
<sequence length="50" mass="5669">METSNYWKLFESTGQVEDYLAFKQHGTQEETQNADDDNGPGAAGDKDWRS</sequence>
<dbReference type="RefSeq" id="WP_155201229.1">
    <property type="nucleotide sequence ID" value="NZ_CATXDA010000092.1"/>
</dbReference>
<name>A0A6I3QLK7_9FIRM</name>
<evidence type="ECO:0008006" key="3">
    <source>
        <dbReference type="Google" id="ProtNLM"/>
    </source>
</evidence>
<protein>
    <recommendedName>
        <fullName evidence="3">YqzL family protein</fullName>
    </recommendedName>
</protein>
<evidence type="ECO:0000313" key="2">
    <source>
        <dbReference type="Proteomes" id="UP000449193"/>
    </source>
</evidence>